<evidence type="ECO:0000313" key="2">
    <source>
        <dbReference type="Proteomes" id="UP001589867"/>
    </source>
</evidence>
<proteinExistence type="predicted"/>
<comment type="caution">
    <text evidence="1">The sequence shown here is derived from an EMBL/GenBank/DDBJ whole genome shotgun (WGS) entry which is preliminary data.</text>
</comment>
<evidence type="ECO:0000313" key="1">
    <source>
        <dbReference type="EMBL" id="MFC0532137.1"/>
    </source>
</evidence>
<dbReference type="EMBL" id="JBHLUH010000064">
    <property type="protein sequence ID" value="MFC0532137.1"/>
    <property type="molecule type" value="Genomic_DNA"/>
</dbReference>
<accession>A0ABV6MBM5</accession>
<sequence>MIARYLYAVLVDHTATIASIRLHLAGPMQPLVRAGQIRGYRYGGSFTGAWDRGYDPQLDPRNRRPCPDCAANTASDAGTCLTCTTGEPGTTVVADPKRWAPHPGDIVPLTQLLHPQWRYPKGTTPHAWVDLAGIVQIGPAPAATGENGDELTPPALLQVFDDLHTGSRDPHVAIPDWPHPRFDPAAWSVAVVDAGH</sequence>
<gene>
    <name evidence="1" type="ORF">ACFFIA_31260</name>
</gene>
<keyword evidence="2" id="KW-1185">Reference proteome</keyword>
<name>A0ABV6MBM5_9ACTN</name>
<protein>
    <submittedName>
        <fullName evidence="1">Uncharacterized protein</fullName>
    </submittedName>
</protein>
<dbReference type="RefSeq" id="WP_377257693.1">
    <property type="nucleotide sequence ID" value="NZ_JBHLUH010000064.1"/>
</dbReference>
<reference evidence="1 2" key="1">
    <citation type="submission" date="2024-09" db="EMBL/GenBank/DDBJ databases">
        <authorList>
            <person name="Sun Q."/>
            <person name="Mori K."/>
        </authorList>
    </citation>
    <scope>NUCLEOTIDE SEQUENCE [LARGE SCALE GENOMIC DNA]</scope>
    <source>
        <strain evidence="1 2">TBRC 3947</strain>
    </source>
</reference>
<dbReference type="Proteomes" id="UP001589867">
    <property type="component" value="Unassembled WGS sequence"/>
</dbReference>
<organism evidence="1 2">
    <name type="scientific">Phytohabitans kaempferiae</name>
    <dbReference type="NCBI Taxonomy" id="1620943"/>
    <lineage>
        <taxon>Bacteria</taxon>
        <taxon>Bacillati</taxon>
        <taxon>Actinomycetota</taxon>
        <taxon>Actinomycetes</taxon>
        <taxon>Micromonosporales</taxon>
        <taxon>Micromonosporaceae</taxon>
    </lineage>
</organism>